<sequence>MNKDVLFILTKKCHEMILDGEKTDYESFEIVTKYHGLFYLQNEEIEEVELTAFDLEHQTLFRINGASNPYLQITTHSIRREQVLLYDRKIVSLGTKPTTLTICQQSALSLTSNQSSDAVLFACSDHLSVISTVNDKLTFSFVNLREIVCMCSFNLEYYGASLILVTDTGIILGRIDSIQKLLKRTLTLGESVRRITLVDKEKIYAVLTQSRHEYQADGALLVSKQAHQKIDCTTKIKAIEDLTAEQNESDNSSSIVYFRST</sequence>
<dbReference type="PANTHER" id="PTHR10644">
    <property type="entry name" value="DNA REPAIR/RNA PROCESSING CPSF FAMILY"/>
    <property type="match status" value="1"/>
</dbReference>
<organism evidence="2 3">
    <name type="scientific">Adineta ricciae</name>
    <name type="common">Rotifer</name>
    <dbReference type="NCBI Taxonomy" id="249248"/>
    <lineage>
        <taxon>Eukaryota</taxon>
        <taxon>Metazoa</taxon>
        <taxon>Spiralia</taxon>
        <taxon>Gnathifera</taxon>
        <taxon>Rotifera</taxon>
        <taxon>Eurotatoria</taxon>
        <taxon>Bdelloidea</taxon>
        <taxon>Adinetida</taxon>
        <taxon>Adinetidae</taxon>
        <taxon>Adineta</taxon>
    </lineage>
</organism>
<dbReference type="Proteomes" id="UP000663828">
    <property type="component" value="Unassembled WGS sequence"/>
</dbReference>
<dbReference type="Gene3D" id="2.130.10.10">
    <property type="entry name" value="YVTN repeat-like/Quinoprotein amine dehydrogenase"/>
    <property type="match status" value="2"/>
</dbReference>
<evidence type="ECO:0000313" key="2">
    <source>
        <dbReference type="EMBL" id="CAF1548555.1"/>
    </source>
</evidence>
<feature type="domain" description="RSE1/DDB1/CPSF1 second beta-propeller" evidence="1">
    <location>
        <begin position="85"/>
        <end position="173"/>
    </location>
</feature>
<dbReference type="AlphaFoldDB" id="A0A815WTY7"/>
<gene>
    <name evidence="2" type="ORF">XAT740_LOCUS42710</name>
</gene>
<accession>A0A815WTY7</accession>
<name>A0A815WTY7_ADIRI</name>
<dbReference type="EMBL" id="CAJNOR010005156">
    <property type="protein sequence ID" value="CAF1548555.1"/>
    <property type="molecule type" value="Genomic_DNA"/>
</dbReference>
<protein>
    <recommendedName>
        <fullName evidence="1">RSE1/DDB1/CPSF1 second beta-propeller domain-containing protein</fullName>
    </recommendedName>
</protein>
<comment type="caution">
    <text evidence="2">The sequence shown here is derived from an EMBL/GenBank/DDBJ whole genome shotgun (WGS) entry which is preliminary data.</text>
</comment>
<dbReference type="InterPro" id="IPR058543">
    <property type="entry name" value="Beta-prop_RSE1/DDB1/CPSF1_2nd"/>
</dbReference>
<reference evidence="2" key="1">
    <citation type="submission" date="2021-02" db="EMBL/GenBank/DDBJ databases">
        <authorList>
            <person name="Nowell W R."/>
        </authorList>
    </citation>
    <scope>NUCLEOTIDE SEQUENCE</scope>
</reference>
<dbReference type="Pfam" id="PF23726">
    <property type="entry name" value="Beta-prop_RSE1_2nd"/>
    <property type="match status" value="1"/>
</dbReference>
<dbReference type="InterPro" id="IPR050358">
    <property type="entry name" value="RSE1/DDB1/CFT1"/>
</dbReference>
<evidence type="ECO:0000313" key="3">
    <source>
        <dbReference type="Proteomes" id="UP000663828"/>
    </source>
</evidence>
<evidence type="ECO:0000259" key="1">
    <source>
        <dbReference type="Pfam" id="PF23726"/>
    </source>
</evidence>
<dbReference type="InterPro" id="IPR015943">
    <property type="entry name" value="WD40/YVTN_repeat-like_dom_sf"/>
</dbReference>
<proteinExistence type="predicted"/>
<keyword evidence="3" id="KW-1185">Reference proteome</keyword>